<protein>
    <submittedName>
        <fullName evidence="3">Hypothetical_protein</fullName>
    </submittedName>
</protein>
<reference evidence="2" key="1">
    <citation type="submission" date="2023-06" db="EMBL/GenBank/DDBJ databases">
        <authorList>
            <person name="Kurt Z."/>
        </authorList>
    </citation>
    <scope>NUCLEOTIDE SEQUENCE</scope>
</reference>
<keyword evidence="1" id="KW-0175">Coiled coil</keyword>
<accession>A0AA86NB33</accession>
<proteinExistence type="predicted"/>
<dbReference type="EMBL" id="CATOUU010000089">
    <property type="protein sequence ID" value="CAI9916050.1"/>
    <property type="molecule type" value="Genomic_DNA"/>
</dbReference>
<reference evidence="3 4" key="2">
    <citation type="submission" date="2024-07" db="EMBL/GenBank/DDBJ databases">
        <authorList>
            <person name="Akdeniz Z."/>
        </authorList>
    </citation>
    <scope>NUCLEOTIDE SEQUENCE [LARGE SCALE GENOMIC DNA]</scope>
</reference>
<dbReference type="AlphaFoldDB" id="A0AA86NB33"/>
<organism evidence="2">
    <name type="scientific">Hexamita inflata</name>
    <dbReference type="NCBI Taxonomy" id="28002"/>
    <lineage>
        <taxon>Eukaryota</taxon>
        <taxon>Metamonada</taxon>
        <taxon>Diplomonadida</taxon>
        <taxon>Hexamitidae</taxon>
        <taxon>Hexamitinae</taxon>
        <taxon>Hexamita</taxon>
    </lineage>
</organism>
<dbReference type="Proteomes" id="UP001642409">
    <property type="component" value="Unassembled WGS sequence"/>
</dbReference>
<name>A0AA86NB33_9EUKA</name>
<gene>
    <name evidence="2" type="ORF">HINF_LOCUS3695</name>
    <name evidence="3" type="ORF">HINF_LOCUS62346</name>
</gene>
<evidence type="ECO:0000313" key="2">
    <source>
        <dbReference type="EMBL" id="CAI9916050.1"/>
    </source>
</evidence>
<evidence type="ECO:0000313" key="4">
    <source>
        <dbReference type="Proteomes" id="UP001642409"/>
    </source>
</evidence>
<evidence type="ECO:0000313" key="3">
    <source>
        <dbReference type="EMBL" id="CAL6084732.1"/>
    </source>
</evidence>
<feature type="coiled-coil region" evidence="1">
    <location>
        <begin position="187"/>
        <end position="242"/>
    </location>
</feature>
<evidence type="ECO:0000256" key="1">
    <source>
        <dbReference type="SAM" id="Coils"/>
    </source>
</evidence>
<keyword evidence="4" id="KW-1185">Reference proteome</keyword>
<sequence length="251" mass="29734">MLLTLQEQEKIISAVNELQPQLQSLQNPYYQALQLGSQFWQQIGQMSGTQQEHARVFYLNTHCTQFFKQLPEKALKLEILLVISEHYEQFESELDHQWLLKYFLPFHPVHVHRFIQQFLNAVYIEDKSDLSTLIQKLQNNVEIQIQAEIVQEVPNKKEPVTAAQPKEPEKEMIKEAPLRETKNENGQKILKQRVQEFRENVDNVKMDHVEMKNFLKTLVKECVQLKEKNNELKRKCQSVVRHANKLNSVYK</sequence>
<dbReference type="EMBL" id="CAXDID020000381">
    <property type="protein sequence ID" value="CAL6084732.1"/>
    <property type="molecule type" value="Genomic_DNA"/>
</dbReference>
<comment type="caution">
    <text evidence="2">The sequence shown here is derived from an EMBL/GenBank/DDBJ whole genome shotgun (WGS) entry which is preliminary data.</text>
</comment>